<evidence type="ECO:0000313" key="4">
    <source>
        <dbReference type="EMBL" id="RSH88598.1"/>
    </source>
</evidence>
<feature type="compositionally biased region" description="Polar residues" evidence="1">
    <location>
        <begin position="1"/>
        <end position="24"/>
    </location>
</feature>
<organism evidence="4 5">
    <name type="scientific">Saitozyma podzolica</name>
    <dbReference type="NCBI Taxonomy" id="1890683"/>
    <lineage>
        <taxon>Eukaryota</taxon>
        <taxon>Fungi</taxon>
        <taxon>Dikarya</taxon>
        <taxon>Basidiomycota</taxon>
        <taxon>Agaricomycotina</taxon>
        <taxon>Tremellomycetes</taxon>
        <taxon>Tremellales</taxon>
        <taxon>Trimorphomycetaceae</taxon>
        <taxon>Saitozyma</taxon>
    </lineage>
</organism>
<evidence type="ECO:0000256" key="1">
    <source>
        <dbReference type="SAM" id="MobiDB-lite"/>
    </source>
</evidence>
<dbReference type="PANTHER" id="PTHR38048:SF1">
    <property type="entry name" value="HEMERYTHRIN-LIKE DOMAIN-CONTAINING PROTEIN"/>
    <property type="match status" value="1"/>
</dbReference>
<dbReference type="CDD" id="cd12108">
    <property type="entry name" value="Hr-like"/>
    <property type="match status" value="1"/>
</dbReference>
<protein>
    <recommendedName>
        <fullName evidence="3">Hemerythrin-like domain-containing protein</fullName>
    </recommendedName>
</protein>
<feature type="region of interest" description="Disordered" evidence="1">
    <location>
        <begin position="1"/>
        <end position="31"/>
    </location>
</feature>
<dbReference type="OrthoDB" id="10044044at2759"/>
<proteinExistence type="predicted"/>
<accession>A0A427YBY5</accession>
<keyword evidence="2" id="KW-1133">Transmembrane helix</keyword>
<dbReference type="STRING" id="1890683.A0A427YBY5"/>
<keyword evidence="2" id="KW-0472">Membrane</keyword>
<keyword evidence="2" id="KW-0812">Transmembrane</keyword>
<feature type="transmembrane region" description="Helical" evidence="2">
    <location>
        <begin position="35"/>
        <end position="56"/>
    </location>
</feature>
<dbReference type="AlphaFoldDB" id="A0A427YBY5"/>
<sequence>MSSAQTSKSKPQQPNPARNTTVPSSAPPKHSRESLFGPLLAVSIALVAIVFGPSVLRRLPAFTPLLRTPPPASRTVFTPPQWTMPGKNDDNNPRWNGLATHMDQFHNHFRYEFNRVYTLADGGFHKEGMSLPRFLREAQQLSHHLDMHHRIEEAYIFPILAKKMPQFKAGAREQGRHLRSHKAIHAGLDKYDEYLKACLADSSKFNPATLREILDGFREVLFTHLDEEVHDLGAESMKAAGWTLDELRKIPM</sequence>
<evidence type="ECO:0000313" key="5">
    <source>
        <dbReference type="Proteomes" id="UP000279259"/>
    </source>
</evidence>
<evidence type="ECO:0000259" key="3">
    <source>
        <dbReference type="Pfam" id="PF01814"/>
    </source>
</evidence>
<dbReference type="EMBL" id="RSCD01000016">
    <property type="protein sequence ID" value="RSH88598.1"/>
    <property type="molecule type" value="Genomic_DNA"/>
</dbReference>
<dbReference type="Proteomes" id="UP000279259">
    <property type="component" value="Unassembled WGS sequence"/>
</dbReference>
<name>A0A427YBY5_9TREE</name>
<comment type="caution">
    <text evidence="4">The sequence shown here is derived from an EMBL/GenBank/DDBJ whole genome shotgun (WGS) entry which is preliminary data.</text>
</comment>
<dbReference type="Gene3D" id="1.20.120.520">
    <property type="entry name" value="nmb1532 protein domain like"/>
    <property type="match status" value="1"/>
</dbReference>
<keyword evidence="5" id="KW-1185">Reference proteome</keyword>
<gene>
    <name evidence="4" type="ORF">EHS25_002825</name>
</gene>
<feature type="domain" description="Hemerythrin-like" evidence="3">
    <location>
        <begin position="100"/>
        <end position="229"/>
    </location>
</feature>
<reference evidence="4 5" key="1">
    <citation type="submission" date="2018-11" db="EMBL/GenBank/DDBJ databases">
        <title>Genome sequence of Saitozyma podzolica DSM 27192.</title>
        <authorList>
            <person name="Aliyu H."/>
            <person name="Gorte O."/>
            <person name="Ochsenreither K."/>
        </authorList>
    </citation>
    <scope>NUCLEOTIDE SEQUENCE [LARGE SCALE GENOMIC DNA]</scope>
    <source>
        <strain evidence="4 5">DSM 27192</strain>
    </source>
</reference>
<dbReference type="Pfam" id="PF01814">
    <property type="entry name" value="Hemerythrin"/>
    <property type="match status" value="1"/>
</dbReference>
<dbReference type="PANTHER" id="PTHR38048">
    <property type="entry name" value="EXPRESSED PROTEIN"/>
    <property type="match status" value="1"/>
</dbReference>
<dbReference type="InterPro" id="IPR012312">
    <property type="entry name" value="Hemerythrin-like"/>
</dbReference>
<evidence type="ECO:0000256" key="2">
    <source>
        <dbReference type="SAM" id="Phobius"/>
    </source>
</evidence>
<dbReference type="InterPro" id="IPR053206">
    <property type="entry name" value="Dimeric_xanthone_biosynth"/>
</dbReference>